<feature type="compositionally biased region" description="Low complexity" evidence="1">
    <location>
        <begin position="234"/>
        <end position="252"/>
    </location>
</feature>
<gene>
    <name evidence="3" type="ORF">AB1Y20_008267</name>
</gene>
<organism evidence="3 4">
    <name type="scientific">Prymnesium parvum</name>
    <name type="common">Toxic golden alga</name>
    <dbReference type="NCBI Taxonomy" id="97485"/>
    <lineage>
        <taxon>Eukaryota</taxon>
        <taxon>Haptista</taxon>
        <taxon>Haptophyta</taxon>
        <taxon>Prymnesiophyceae</taxon>
        <taxon>Prymnesiales</taxon>
        <taxon>Prymnesiaceae</taxon>
        <taxon>Prymnesium</taxon>
    </lineage>
</organism>
<dbReference type="SUPFAM" id="SSF117839">
    <property type="entry name" value="WWE domain"/>
    <property type="match status" value="1"/>
</dbReference>
<evidence type="ECO:0000259" key="2">
    <source>
        <dbReference type="PROSITE" id="PS50918"/>
    </source>
</evidence>
<dbReference type="Pfam" id="PF08645">
    <property type="entry name" value="PNK3P"/>
    <property type="match status" value="1"/>
</dbReference>
<dbReference type="Proteomes" id="UP001515480">
    <property type="component" value="Unassembled WGS sequence"/>
</dbReference>
<comment type="caution">
    <text evidence="3">The sequence shown here is derived from an EMBL/GenBank/DDBJ whole genome shotgun (WGS) entry which is preliminary data.</text>
</comment>
<dbReference type="InterPro" id="IPR037197">
    <property type="entry name" value="WWE_dom_sf"/>
</dbReference>
<dbReference type="GO" id="GO:0008270">
    <property type="term" value="F:zinc ion binding"/>
    <property type="evidence" value="ECO:0007669"/>
    <property type="project" value="InterPro"/>
</dbReference>
<dbReference type="Gene3D" id="3.30.720.50">
    <property type="match status" value="1"/>
</dbReference>
<sequence>MVSFAREEPAVLGREILGSEFSYVSRRQAVVSLEADDTVRLESVGANPTGIRAAGETKWRWLSKGQTAELSVGDEVALSRKVSAHSTLTLVAPSLLAIGSKQPAVEADVGTRAVAKAADASMAGAATSSQSVQWRWKSGSGWSDFSPSQSAAIEDAFVRGESAVAIDEERQVDLQQMRQLRFDDPSRFREVKRFPSKRSLTNTTGTADTNPDVPTLAEEPAAKRARTTVKGEGSAAPVMPSDAAPDAAPAAAPSAPTAAFTAASDSIDASTAVSISTAFTASTCKFTAASSANAASSTSASTSASTAAAAVQSLTPCDVPHSKKARWFPAHGEVLVRRADEEPRSKVAAFDMDGTLLQWKCKGYPSRLGDYELWSAEALETMRKLHGEGHKLVILSNQGGVRGAFTGKIATRFKGLVEWLEAQLQRPLHALAATIPKVSAYRKPATGMWSAMEEHTNGGVKVSIEDSLFVGDMAGRAGDASSSDRDFASNVGSERGAVLPFLTPEAAFGPAAGGAKAVALSAPVETSPAAALAARRALLGGYLSGPLMLLLCGGQGSGKSFACAELLACAPHDAWVVVCQDTIANGKPGKREKCEAKAREALAAGRCVLIDRMHLEPSQREPFVAVAAAAGVPVHALVLQTSPEEMARRVRERVDHPGGVQGEAGARFSARSKLAPPTYTEGFTLLSFAALPAEVSRICALYAQVRAAGQPHAAPASPPPASFPLNCGGSLPALCLGTMKLRGDALRAAASAPFGAIDTAPTYENEKAVGEHVAGRYLIVKVPHKAVDAAAVRQAVGSSLQSLRRKACDLLLLHWPANAMSNGSLAQACRRPCLSMWIWLREAALR</sequence>
<dbReference type="PANTHER" id="PTHR12083:SF9">
    <property type="entry name" value="BIFUNCTIONAL POLYNUCLEOTIDE PHOSPHATASE_KINASE"/>
    <property type="match status" value="1"/>
</dbReference>
<dbReference type="InterPro" id="IPR018123">
    <property type="entry name" value="WWE-dom_subgr"/>
</dbReference>
<accession>A0AB34IWN4</accession>
<dbReference type="SUPFAM" id="SSF49879">
    <property type="entry name" value="SMAD/FHA domain"/>
    <property type="match status" value="1"/>
</dbReference>
<dbReference type="NCBIfam" id="TIGR01662">
    <property type="entry name" value="HAD-SF-IIIA"/>
    <property type="match status" value="1"/>
</dbReference>
<dbReference type="PROSITE" id="PS50918">
    <property type="entry name" value="WWE"/>
    <property type="match status" value="1"/>
</dbReference>
<dbReference type="Gene3D" id="3.40.50.300">
    <property type="entry name" value="P-loop containing nucleotide triphosphate hydrolases"/>
    <property type="match status" value="1"/>
</dbReference>
<dbReference type="SUPFAM" id="SSF51430">
    <property type="entry name" value="NAD(P)-linked oxidoreductase"/>
    <property type="match status" value="1"/>
</dbReference>
<dbReference type="GO" id="GO:0003690">
    <property type="term" value="F:double-stranded DNA binding"/>
    <property type="evidence" value="ECO:0007669"/>
    <property type="project" value="TreeGrafter"/>
</dbReference>
<dbReference type="PANTHER" id="PTHR12083">
    <property type="entry name" value="BIFUNCTIONAL POLYNUCLEOTIDE PHOSPHATASE/KINASE"/>
    <property type="match status" value="1"/>
</dbReference>
<dbReference type="InterPro" id="IPR023210">
    <property type="entry name" value="NADP_OxRdtase_dom"/>
</dbReference>
<protein>
    <recommendedName>
        <fullName evidence="2">WWE domain-containing protein</fullName>
    </recommendedName>
</protein>
<dbReference type="InterPro" id="IPR036812">
    <property type="entry name" value="NAD(P)_OxRdtase_dom_sf"/>
</dbReference>
<evidence type="ECO:0000313" key="4">
    <source>
        <dbReference type="Proteomes" id="UP001515480"/>
    </source>
</evidence>
<feature type="region of interest" description="Disordered" evidence="1">
    <location>
        <begin position="191"/>
        <end position="252"/>
    </location>
</feature>
<keyword evidence="4" id="KW-1185">Reference proteome</keyword>
<dbReference type="Pfam" id="PF13671">
    <property type="entry name" value="AAA_33"/>
    <property type="match status" value="1"/>
</dbReference>
<dbReference type="AlphaFoldDB" id="A0AB34IWN4"/>
<dbReference type="Pfam" id="PF00248">
    <property type="entry name" value="Aldo_ket_red"/>
    <property type="match status" value="1"/>
</dbReference>
<dbReference type="SUPFAM" id="SSF56784">
    <property type="entry name" value="HAD-like"/>
    <property type="match status" value="1"/>
</dbReference>
<feature type="compositionally biased region" description="Polar residues" evidence="1">
    <location>
        <begin position="198"/>
        <end position="209"/>
    </location>
</feature>
<evidence type="ECO:0000313" key="3">
    <source>
        <dbReference type="EMBL" id="KAL1507428.1"/>
    </source>
</evidence>
<dbReference type="InterPro" id="IPR036412">
    <property type="entry name" value="HAD-like_sf"/>
</dbReference>
<dbReference type="Pfam" id="PF02825">
    <property type="entry name" value="WWE"/>
    <property type="match status" value="1"/>
</dbReference>
<dbReference type="InterPro" id="IPR027417">
    <property type="entry name" value="P-loop_NTPase"/>
</dbReference>
<dbReference type="InterPro" id="IPR008984">
    <property type="entry name" value="SMAD_FHA_dom_sf"/>
</dbReference>
<dbReference type="InterPro" id="IPR023214">
    <property type="entry name" value="HAD_sf"/>
</dbReference>
<dbReference type="SUPFAM" id="SSF52540">
    <property type="entry name" value="P-loop containing nucleoside triphosphate hydrolases"/>
    <property type="match status" value="1"/>
</dbReference>
<evidence type="ECO:0000256" key="1">
    <source>
        <dbReference type="SAM" id="MobiDB-lite"/>
    </source>
</evidence>
<dbReference type="EMBL" id="JBGBPQ010000018">
    <property type="protein sequence ID" value="KAL1507428.1"/>
    <property type="molecule type" value="Genomic_DNA"/>
</dbReference>
<dbReference type="InterPro" id="IPR006549">
    <property type="entry name" value="HAD-SF_hydro_IIIA"/>
</dbReference>
<dbReference type="Gene3D" id="3.20.20.100">
    <property type="entry name" value="NADP-dependent oxidoreductase domain"/>
    <property type="match status" value="1"/>
</dbReference>
<dbReference type="Gene3D" id="2.60.200.20">
    <property type="match status" value="1"/>
</dbReference>
<dbReference type="GO" id="GO:0046403">
    <property type="term" value="F:polynucleotide 3'-phosphatase activity"/>
    <property type="evidence" value="ECO:0007669"/>
    <property type="project" value="TreeGrafter"/>
</dbReference>
<dbReference type="InterPro" id="IPR013954">
    <property type="entry name" value="PNK3P"/>
</dbReference>
<name>A0AB34IWN4_PRYPA</name>
<feature type="domain" description="WWE" evidence="2">
    <location>
        <begin position="120"/>
        <end position="193"/>
    </location>
</feature>
<dbReference type="GO" id="GO:0046404">
    <property type="term" value="F:ATP-dependent polydeoxyribonucleotide 5'-hydroxyl-kinase activity"/>
    <property type="evidence" value="ECO:0007669"/>
    <property type="project" value="TreeGrafter"/>
</dbReference>
<reference evidence="3 4" key="1">
    <citation type="journal article" date="2024" name="Science">
        <title>Giant polyketide synthase enzymes in the biosynthesis of giant marine polyether toxins.</title>
        <authorList>
            <person name="Fallon T.R."/>
            <person name="Shende V.V."/>
            <person name="Wierzbicki I.H."/>
            <person name="Pendleton A.L."/>
            <person name="Watervoot N.F."/>
            <person name="Auber R.P."/>
            <person name="Gonzalez D.J."/>
            <person name="Wisecaver J.H."/>
            <person name="Moore B.S."/>
        </authorList>
    </citation>
    <scope>NUCLEOTIDE SEQUENCE [LARGE SCALE GENOMIC DNA]</scope>
    <source>
        <strain evidence="3 4">12B1</strain>
    </source>
</reference>
<dbReference type="GO" id="GO:0006281">
    <property type="term" value="P:DNA repair"/>
    <property type="evidence" value="ECO:0007669"/>
    <property type="project" value="TreeGrafter"/>
</dbReference>
<dbReference type="Gene3D" id="3.40.50.1000">
    <property type="entry name" value="HAD superfamily/HAD-like"/>
    <property type="match status" value="1"/>
</dbReference>
<dbReference type="CDD" id="cd22671">
    <property type="entry name" value="FHA_APTX-like"/>
    <property type="match status" value="1"/>
</dbReference>
<proteinExistence type="predicted"/>
<dbReference type="SMART" id="SM00678">
    <property type="entry name" value="WWE"/>
    <property type="match status" value="1"/>
</dbReference>
<dbReference type="InterPro" id="IPR004170">
    <property type="entry name" value="WWE_dom"/>
</dbReference>